<evidence type="ECO:0000313" key="1">
    <source>
        <dbReference type="EMBL" id="EGI57979.1"/>
    </source>
</evidence>
<gene>
    <name evidence="1" type="ORF">G5I_13957</name>
</gene>
<protein>
    <submittedName>
        <fullName evidence="1">Uncharacterized protein</fullName>
    </submittedName>
</protein>
<dbReference type="AlphaFoldDB" id="F4X6D9"/>
<evidence type="ECO:0000313" key="2">
    <source>
        <dbReference type="Proteomes" id="UP000007755"/>
    </source>
</evidence>
<sequence>MGQDMAREEGKPDICTIVNTLRLPQKEDRRNFSVQREKGGNAAVTEMVPIITKGNDRRSSSMPLLGRLILHPSRNSGRSDLSAWTAREISSRSGLATLETIAIPDLSSYFTITVLLHGALRNYAHPSLFLVMFSRGRGLIRTLIRDDLSELDQARSTDARDP</sequence>
<dbReference type="Proteomes" id="UP000007755">
    <property type="component" value="Unassembled WGS sequence"/>
</dbReference>
<name>F4X6D9_ACREC</name>
<proteinExistence type="predicted"/>
<reference evidence="1" key="1">
    <citation type="submission" date="2011-02" db="EMBL/GenBank/DDBJ databases">
        <title>The genome of the leaf-cutting ant Acromyrmex echinatior suggests key adaptations to social evolution and fungus farming.</title>
        <authorList>
            <person name="Nygaard S."/>
            <person name="Zhang G."/>
        </authorList>
    </citation>
    <scope>NUCLEOTIDE SEQUENCE</scope>
</reference>
<organism evidence="2">
    <name type="scientific">Acromyrmex echinatior</name>
    <name type="common">Panamanian leafcutter ant</name>
    <name type="synonym">Acromyrmex octospinosus echinatior</name>
    <dbReference type="NCBI Taxonomy" id="103372"/>
    <lineage>
        <taxon>Eukaryota</taxon>
        <taxon>Metazoa</taxon>
        <taxon>Ecdysozoa</taxon>
        <taxon>Arthropoda</taxon>
        <taxon>Hexapoda</taxon>
        <taxon>Insecta</taxon>
        <taxon>Pterygota</taxon>
        <taxon>Neoptera</taxon>
        <taxon>Endopterygota</taxon>
        <taxon>Hymenoptera</taxon>
        <taxon>Apocrita</taxon>
        <taxon>Aculeata</taxon>
        <taxon>Formicoidea</taxon>
        <taxon>Formicidae</taxon>
        <taxon>Myrmicinae</taxon>
        <taxon>Acromyrmex</taxon>
    </lineage>
</organism>
<dbReference type="InParanoid" id="F4X6D9"/>
<accession>F4X6D9</accession>
<dbReference type="EMBL" id="GL888812">
    <property type="protein sequence ID" value="EGI57979.1"/>
    <property type="molecule type" value="Genomic_DNA"/>
</dbReference>
<keyword evidence="2" id="KW-1185">Reference proteome</keyword>